<dbReference type="GO" id="GO:0003700">
    <property type="term" value="F:DNA-binding transcription factor activity"/>
    <property type="evidence" value="ECO:0007669"/>
    <property type="project" value="TreeGrafter"/>
</dbReference>
<dbReference type="InterPro" id="IPR012318">
    <property type="entry name" value="HTH_CRP"/>
</dbReference>
<dbReference type="PROSITE" id="PS51063">
    <property type="entry name" value="HTH_CRP_2"/>
    <property type="match status" value="1"/>
</dbReference>
<dbReference type="InterPro" id="IPR000595">
    <property type="entry name" value="cNMP-bd_dom"/>
</dbReference>
<dbReference type="SMART" id="SM00419">
    <property type="entry name" value="HTH_CRP"/>
    <property type="match status" value="1"/>
</dbReference>
<dbReference type="InterPro" id="IPR014710">
    <property type="entry name" value="RmlC-like_jellyroll"/>
</dbReference>
<keyword evidence="1" id="KW-0805">Transcription regulation</keyword>
<keyword evidence="2" id="KW-0238">DNA-binding</keyword>
<dbReference type="GO" id="GO:0005829">
    <property type="term" value="C:cytosol"/>
    <property type="evidence" value="ECO:0007669"/>
    <property type="project" value="TreeGrafter"/>
</dbReference>
<evidence type="ECO:0000256" key="1">
    <source>
        <dbReference type="ARBA" id="ARBA00023015"/>
    </source>
</evidence>
<evidence type="ECO:0000256" key="2">
    <source>
        <dbReference type="ARBA" id="ARBA00023125"/>
    </source>
</evidence>
<dbReference type="SUPFAM" id="SSF46785">
    <property type="entry name" value="Winged helix' DNA-binding domain"/>
    <property type="match status" value="1"/>
</dbReference>
<dbReference type="PANTHER" id="PTHR24567">
    <property type="entry name" value="CRP FAMILY TRANSCRIPTIONAL REGULATORY PROTEIN"/>
    <property type="match status" value="1"/>
</dbReference>
<dbReference type="Pfam" id="PF00027">
    <property type="entry name" value="cNMP_binding"/>
    <property type="match status" value="1"/>
</dbReference>
<dbReference type="InterPro" id="IPR036388">
    <property type="entry name" value="WH-like_DNA-bd_sf"/>
</dbReference>
<keyword evidence="3" id="KW-0804">Transcription</keyword>
<dbReference type="Proteomes" id="UP000186559">
    <property type="component" value="Chromosome"/>
</dbReference>
<sequence length="243" mass="27170">MKAISCKTCPLQECELLLPHDHERKSFLEDFKAGEMTVEPGTQILLEGAMTPNLYTVLDGMGLRDKTLRDGRRQVINFVMPGDFLGLQAGVMGEMTNSVEAVTPMRLCVFRRDDLWTLFRNQPELSYALTWIAAAEEHFLGETIATLGQRDGKERIAWALLKLFQRMQGLGLGENRRVPLPFRQQDLADALGLSLVHTNKTLARLRSEGVANWSNGHLTVPDAEALATVAVTDPEPVQKRPFL</sequence>
<dbReference type="RefSeq" id="WP_017467226.1">
    <property type="nucleotide sequence ID" value="NZ_BMEW01000005.1"/>
</dbReference>
<evidence type="ECO:0000256" key="3">
    <source>
        <dbReference type="ARBA" id="ARBA00023163"/>
    </source>
</evidence>
<feature type="domain" description="HTH crp-type" evidence="4">
    <location>
        <begin position="150"/>
        <end position="224"/>
    </location>
</feature>
<reference evidence="5 6" key="1">
    <citation type="submission" date="2016-03" db="EMBL/GenBank/DDBJ databases">
        <title>Deep-sea bacteria in the southern Pacific.</title>
        <authorList>
            <person name="Tang K."/>
        </authorList>
    </citation>
    <scope>NUCLEOTIDE SEQUENCE [LARGE SCALE GENOMIC DNA]</scope>
    <source>
        <strain evidence="5 6">JLT2016</strain>
    </source>
</reference>
<dbReference type="AlphaFoldDB" id="A0A1U7D4Y0"/>
<dbReference type="KEGG" id="tpro:Ga0080559_TMP2376"/>
<dbReference type="SUPFAM" id="SSF51206">
    <property type="entry name" value="cAMP-binding domain-like"/>
    <property type="match status" value="1"/>
</dbReference>
<dbReference type="CDD" id="cd00038">
    <property type="entry name" value="CAP_ED"/>
    <property type="match status" value="1"/>
</dbReference>
<evidence type="ECO:0000313" key="5">
    <source>
        <dbReference type="EMBL" id="APX23172.1"/>
    </source>
</evidence>
<dbReference type="Pfam" id="PF13545">
    <property type="entry name" value="HTH_Crp_2"/>
    <property type="match status" value="1"/>
</dbReference>
<evidence type="ECO:0000259" key="4">
    <source>
        <dbReference type="PROSITE" id="PS51063"/>
    </source>
</evidence>
<dbReference type="InterPro" id="IPR050397">
    <property type="entry name" value="Env_Response_Regulators"/>
</dbReference>
<name>A0A1U7D4Y0_9RHOB</name>
<gene>
    <name evidence="5" type="ORF">Ga0080559_TMP2376</name>
</gene>
<dbReference type="PANTHER" id="PTHR24567:SF68">
    <property type="entry name" value="DNA-BINDING TRANSCRIPTIONAL DUAL REGULATOR CRP"/>
    <property type="match status" value="1"/>
</dbReference>
<dbReference type="Gene3D" id="2.60.120.10">
    <property type="entry name" value="Jelly Rolls"/>
    <property type="match status" value="1"/>
</dbReference>
<dbReference type="OrthoDB" id="7584044at2"/>
<organism evidence="5 6">
    <name type="scientific">Salipiger profundus</name>
    <dbReference type="NCBI Taxonomy" id="1229727"/>
    <lineage>
        <taxon>Bacteria</taxon>
        <taxon>Pseudomonadati</taxon>
        <taxon>Pseudomonadota</taxon>
        <taxon>Alphaproteobacteria</taxon>
        <taxon>Rhodobacterales</taxon>
        <taxon>Roseobacteraceae</taxon>
        <taxon>Salipiger</taxon>
    </lineage>
</organism>
<dbReference type="STRING" id="1229727.Ga0080559_TMP2376"/>
<protein>
    <submittedName>
        <fullName evidence="5">cAMP-binding protein</fullName>
    </submittedName>
</protein>
<dbReference type="GO" id="GO:0003677">
    <property type="term" value="F:DNA binding"/>
    <property type="evidence" value="ECO:0007669"/>
    <property type="project" value="UniProtKB-KW"/>
</dbReference>
<dbReference type="InterPro" id="IPR018490">
    <property type="entry name" value="cNMP-bd_dom_sf"/>
</dbReference>
<dbReference type="Gene3D" id="1.10.10.10">
    <property type="entry name" value="Winged helix-like DNA-binding domain superfamily/Winged helix DNA-binding domain"/>
    <property type="match status" value="1"/>
</dbReference>
<dbReference type="InterPro" id="IPR036390">
    <property type="entry name" value="WH_DNA-bd_sf"/>
</dbReference>
<keyword evidence="6" id="KW-1185">Reference proteome</keyword>
<evidence type="ECO:0000313" key="6">
    <source>
        <dbReference type="Proteomes" id="UP000186559"/>
    </source>
</evidence>
<dbReference type="EMBL" id="CP014796">
    <property type="protein sequence ID" value="APX23172.1"/>
    <property type="molecule type" value="Genomic_DNA"/>
</dbReference>
<proteinExistence type="predicted"/>
<accession>A0A1U7D4Y0</accession>